<evidence type="ECO:0008006" key="3">
    <source>
        <dbReference type="Google" id="ProtNLM"/>
    </source>
</evidence>
<dbReference type="AlphaFoldDB" id="A0A370S0H1"/>
<dbReference type="Proteomes" id="UP000255365">
    <property type="component" value="Unassembled WGS sequence"/>
</dbReference>
<organism evidence="1 2">
    <name type="scientific">Pseudomonas jessenii</name>
    <dbReference type="NCBI Taxonomy" id="77298"/>
    <lineage>
        <taxon>Bacteria</taxon>
        <taxon>Pseudomonadati</taxon>
        <taxon>Pseudomonadota</taxon>
        <taxon>Gammaproteobacteria</taxon>
        <taxon>Pseudomonadales</taxon>
        <taxon>Pseudomonadaceae</taxon>
        <taxon>Pseudomonas</taxon>
    </lineage>
</organism>
<reference evidence="1 2" key="1">
    <citation type="submission" date="2018-07" db="EMBL/GenBank/DDBJ databases">
        <title>Genome sequencing of rice bacterial endophytes.</title>
        <authorList>
            <person name="Venturi V."/>
        </authorList>
    </citation>
    <scope>NUCLEOTIDE SEQUENCE [LARGE SCALE GENOMIC DNA]</scope>
    <source>
        <strain evidence="1 2">E2333</strain>
    </source>
</reference>
<proteinExistence type="predicted"/>
<dbReference type="EMBL" id="QRAV01000034">
    <property type="protein sequence ID" value="RDL12659.1"/>
    <property type="molecule type" value="Genomic_DNA"/>
</dbReference>
<accession>A0A370S0H1</accession>
<name>A0A370S0H1_PSEJE</name>
<protein>
    <recommendedName>
        <fullName evidence="3">Type VI secretion system secreted protein VgrG</fullName>
    </recommendedName>
</protein>
<comment type="caution">
    <text evidence="1">The sequence shown here is derived from an EMBL/GenBank/DDBJ whole genome shotgun (WGS) entry which is preliminary data.</text>
</comment>
<evidence type="ECO:0000313" key="2">
    <source>
        <dbReference type="Proteomes" id="UP000255365"/>
    </source>
</evidence>
<sequence>MKVDAGGVTISGAEVKVNTGGAPGVGTGIGILEPVIPWAAAKDKAGSLLVPAAAQMALAKAARAAGDIRCPICEACREGKCDLGATA</sequence>
<gene>
    <name evidence="1" type="ORF">DEU51_1341</name>
</gene>
<evidence type="ECO:0000313" key="1">
    <source>
        <dbReference type="EMBL" id="RDL12659.1"/>
    </source>
</evidence>